<sequence>MKAFVLLVATCLVACAYAVPSGRRDSSEDNFDDYIDDGWPYFRETLNALREQMLQWFWNVPDFTNMPIPEGANTTSTVKVVDGHMVTINETTYSSGDKNGGTAFRIRIIDVKPLNDTLPPVGSDANTTPGTTSPQNPESAETVEDFNNEISKNGGDTLNA</sequence>
<proteinExistence type="predicted"/>
<feature type="compositionally biased region" description="Polar residues" evidence="1">
    <location>
        <begin position="124"/>
        <end position="139"/>
    </location>
</feature>
<reference evidence="4" key="1">
    <citation type="submission" date="2025-08" db="UniProtKB">
        <authorList>
            <consortium name="RefSeq"/>
        </authorList>
    </citation>
    <scope>IDENTIFICATION</scope>
</reference>
<accession>A0A6P3XMN5</accession>
<gene>
    <name evidence="4" type="primary">LOC106746898</name>
</gene>
<feature type="chain" id="PRO_5027799350" evidence="2">
    <location>
        <begin position="19"/>
        <end position="160"/>
    </location>
</feature>
<feature type="region of interest" description="Disordered" evidence="1">
    <location>
        <begin position="115"/>
        <end position="160"/>
    </location>
</feature>
<dbReference type="KEGG" id="dqu:106746898"/>
<feature type="compositionally biased region" description="Polar residues" evidence="1">
    <location>
        <begin position="148"/>
        <end position="160"/>
    </location>
</feature>
<keyword evidence="3" id="KW-1185">Reference proteome</keyword>
<protein>
    <submittedName>
        <fullName evidence="4">Icarapin-like</fullName>
    </submittedName>
</protein>
<evidence type="ECO:0000256" key="2">
    <source>
        <dbReference type="SAM" id="SignalP"/>
    </source>
</evidence>
<evidence type="ECO:0000313" key="4">
    <source>
        <dbReference type="RefSeq" id="XP_014479517.1"/>
    </source>
</evidence>
<evidence type="ECO:0000256" key="1">
    <source>
        <dbReference type="SAM" id="MobiDB-lite"/>
    </source>
</evidence>
<dbReference type="Proteomes" id="UP000515204">
    <property type="component" value="Unplaced"/>
</dbReference>
<organism evidence="3 4">
    <name type="scientific">Dinoponera quadriceps</name>
    <name type="common">South American ant</name>
    <dbReference type="NCBI Taxonomy" id="609295"/>
    <lineage>
        <taxon>Eukaryota</taxon>
        <taxon>Metazoa</taxon>
        <taxon>Ecdysozoa</taxon>
        <taxon>Arthropoda</taxon>
        <taxon>Hexapoda</taxon>
        <taxon>Insecta</taxon>
        <taxon>Pterygota</taxon>
        <taxon>Neoptera</taxon>
        <taxon>Endopterygota</taxon>
        <taxon>Hymenoptera</taxon>
        <taxon>Apocrita</taxon>
        <taxon>Aculeata</taxon>
        <taxon>Formicoidea</taxon>
        <taxon>Formicidae</taxon>
        <taxon>Ponerinae</taxon>
        <taxon>Ponerini</taxon>
        <taxon>Dinoponera</taxon>
    </lineage>
</organism>
<dbReference type="AlphaFoldDB" id="A0A6P3XMN5"/>
<feature type="signal peptide" evidence="2">
    <location>
        <begin position="1"/>
        <end position="18"/>
    </location>
</feature>
<evidence type="ECO:0000313" key="3">
    <source>
        <dbReference type="Proteomes" id="UP000515204"/>
    </source>
</evidence>
<dbReference type="RefSeq" id="XP_014479517.1">
    <property type="nucleotide sequence ID" value="XM_014624031.1"/>
</dbReference>
<dbReference type="OrthoDB" id="6346805at2759"/>
<dbReference type="GeneID" id="106746898"/>
<name>A0A6P3XMN5_DINQU</name>
<keyword evidence="2" id="KW-0732">Signal</keyword>
<dbReference type="CTD" id="34652"/>